<dbReference type="Proteomes" id="UP000295606">
    <property type="component" value="Unassembled WGS sequence"/>
</dbReference>
<evidence type="ECO:0000256" key="6">
    <source>
        <dbReference type="ARBA" id="ARBA00022729"/>
    </source>
</evidence>
<keyword evidence="5 11" id="KW-0812">Transmembrane</keyword>
<evidence type="ECO:0000256" key="2">
    <source>
        <dbReference type="ARBA" id="ARBA00008208"/>
    </source>
</evidence>
<comment type="caution">
    <text evidence="12">The sequence shown here is derived from an EMBL/GenBank/DDBJ whole genome shotgun (WGS) entry which is preliminary data.</text>
</comment>
<evidence type="ECO:0000313" key="13">
    <source>
        <dbReference type="Proteomes" id="UP000295606"/>
    </source>
</evidence>
<feature type="transmembrane region" description="Helical" evidence="11">
    <location>
        <begin position="73"/>
        <end position="92"/>
    </location>
</feature>
<keyword evidence="4" id="KW-1003">Cell membrane</keyword>
<evidence type="ECO:0000256" key="9">
    <source>
        <dbReference type="ARBA" id="ARBA00023139"/>
    </source>
</evidence>
<dbReference type="OrthoDB" id="123105at2"/>
<keyword evidence="7 11" id="KW-1133">Transmembrane helix</keyword>
<dbReference type="EMBL" id="SMOD01000076">
    <property type="protein sequence ID" value="TDG02133.1"/>
    <property type="molecule type" value="Genomic_DNA"/>
</dbReference>
<keyword evidence="6" id="KW-0732">Signal</keyword>
<comment type="similarity">
    <text evidence="2">Belongs to the YtcA family.</text>
</comment>
<keyword evidence="8 11" id="KW-0472">Membrane</keyword>
<dbReference type="Pfam" id="PF17090">
    <property type="entry name" value="Ytca"/>
    <property type="match status" value="1"/>
</dbReference>
<evidence type="ECO:0000256" key="5">
    <source>
        <dbReference type="ARBA" id="ARBA00022692"/>
    </source>
</evidence>
<keyword evidence="10" id="KW-0449">Lipoprotein</keyword>
<evidence type="ECO:0000256" key="11">
    <source>
        <dbReference type="SAM" id="Phobius"/>
    </source>
</evidence>
<evidence type="ECO:0000313" key="12">
    <source>
        <dbReference type="EMBL" id="TDG02133.1"/>
    </source>
</evidence>
<dbReference type="AlphaFoldDB" id="A0A4R5L0Z0"/>
<evidence type="ECO:0000256" key="3">
    <source>
        <dbReference type="ARBA" id="ARBA00021237"/>
    </source>
</evidence>
<keyword evidence="9" id="KW-0564">Palmitate</keyword>
<organism evidence="12 13">
    <name type="scientific">Paraburkholderia guartelaensis</name>
    <dbReference type="NCBI Taxonomy" id="2546446"/>
    <lineage>
        <taxon>Bacteria</taxon>
        <taxon>Pseudomonadati</taxon>
        <taxon>Pseudomonadota</taxon>
        <taxon>Betaproteobacteria</taxon>
        <taxon>Burkholderiales</taxon>
        <taxon>Burkholderiaceae</taxon>
        <taxon>Paraburkholderia</taxon>
    </lineage>
</organism>
<protein>
    <recommendedName>
        <fullName evidence="3">Uncharacterized protein YtcA</fullName>
    </recommendedName>
</protein>
<proteinExistence type="inferred from homology"/>
<sequence>MPLTAGGDPKRPIGAAVIATMSVSGCANYSPSLNVLGAYFPDWLFCIVAGVVLTVVIYLVLKRFAADHLLAPAAVVYPTLVAFLSLALWLALFQY</sequence>
<reference evidence="12 13" key="1">
    <citation type="submission" date="2019-03" db="EMBL/GenBank/DDBJ databases">
        <title>Paraburkholderia sp. isolated from native Mimosa gymnas in Guartela State Park, Brazil.</title>
        <authorList>
            <person name="Paulitsch F."/>
            <person name="Hungria M."/>
            <person name="Delamuta J.R.M."/>
            <person name="Ribeiro R.A."/>
            <person name="Dall'Agnol R."/>
            <person name="Silva J.S.B."/>
        </authorList>
    </citation>
    <scope>NUCLEOTIDE SEQUENCE [LARGE SCALE GENOMIC DNA]</scope>
    <source>
        <strain evidence="12 13">CNPSo 3008</strain>
    </source>
</reference>
<evidence type="ECO:0000256" key="7">
    <source>
        <dbReference type="ARBA" id="ARBA00022989"/>
    </source>
</evidence>
<dbReference type="GO" id="GO:0016020">
    <property type="term" value="C:membrane"/>
    <property type="evidence" value="ECO:0007669"/>
    <property type="project" value="UniProtKB-SubCell"/>
</dbReference>
<dbReference type="InterPro" id="IPR031381">
    <property type="entry name" value="YtcA"/>
</dbReference>
<dbReference type="RefSeq" id="WP_133190691.1">
    <property type="nucleotide sequence ID" value="NZ_SMOD01000076.1"/>
</dbReference>
<comment type="subcellular location">
    <subcellularLocation>
        <location evidence="1">Membrane</location>
        <topology evidence="1">Multi-pass membrane protein</topology>
    </subcellularLocation>
</comment>
<accession>A0A4R5L0Z0</accession>
<evidence type="ECO:0000256" key="4">
    <source>
        <dbReference type="ARBA" id="ARBA00022475"/>
    </source>
</evidence>
<evidence type="ECO:0000256" key="1">
    <source>
        <dbReference type="ARBA" id="ARBA00004141"/>
    </source>
</evidence>
<feature type="transmembrane region" description="Helical" evidence="11">
    <location>
        <begin position="42"/>
        <end position="61"/>
    </location>
</feature>
<evidence type="ECO:0000256" key="10">
    <source>
        <dbReference type="ARBA" id="ARBA00023288"/>
    </source>
</evidence>
<gene>
    <name evidence="12" type="ORF">E1N52_41315</name>
</gene>
<evidence type="ECO:0000256" key="8">
    <source>
        <dbReference type="ARBA" id="ARBA00023136"/>
    </source>
</evidence>
<name>A0A4R5L0Z0_9BURK</name>